<comment type="caution">
    <text evidence="2">The sequence shown here is derived from an EMBL/GenBank/DDBJ whole genome shotgun (WGS) entry which is preliminary data.</text>
</comment>
<protein>
    <submittedName>
        <fullName evidence="2">Neutral/alkaline ceramidase-like enzyme</fullName>
    </submittedName>
</protein>
<gene>
    <name evidence="2" type="ORF">DFR58_13627</name>
</gene>
<feature type="domain" description="Neutral/alkaline non-lysosomal ceramidase N-terminal" evidence="1">
    <location>
        <begin position="7"/>
        <end position="98"/>
    </location>
</feature>
<evidence type="ECO:0000313" key="2">
    <source>
        <dbReference type="EMBL" id="RCX09351.1"/>
    </source>
</evidence>
<sequence length="438" mass="48249">MKKVLKAGVGSVDISPGESIELGGYPHYLRHNTGIHDPLYASCIYLESGGQRLIMIAMDILFYSKKYVSSVRKRIRERTGVNEENIMICCSHTHSGPWASGRLDLEALEMGLRPDEGYVEELGGKLVELASDCAANTFEAKIAIEKGRCGKEQGVGGNRRNPEGPCDPLVWTIGVQDMDGSWRGCLVRYALHPTVIHAESTVVTADYPCYIREYLARTKPGMVFAFAQGTSGDQSTRYFRKGQSFDEAERIGSLIGAEVDRVLNSMQLSSEVDISVKSRQIEVKLRTLPSREEAERSVEAAKKALDEVIARKGPYLEEQNASLVLLGAEDLLGYVLMKEKGERIDLLEDELPAEIQVISIGDARIVCVPGEIFVEFGLEIAEKSLKTKTFVIELANGCLPGYVCTEKAFYEGGYEADTSLLTPETGRIFVDTALSLLE</sequence>
<accession>A0A369AJL3</accession>
<evidence type="ECO:0000313" key="3">
    <source>
        <dbReference type="Proteomes" id="UP000253034"/>
    </source>
</evidence>
<organism evidence="2 3">
    <name type="scientific">Anaerobacterium chartisolvens</name>
    <dbReference type="NCBI Taxonomy" id="1297424"/>
    <lineage>
        <taxon>Bacteria</taxon>
        <taxon>Bacillati</taxon>
        <taxon>Bacillota</taxon>
        <taxon>Clostridia</taxon>
        <taxon>Eubacteriales</taxon>
        <taxon>Oscillospiraceae</taxon>
        <taxon>Anaerobacterium</taxon>
    </lineage>
</organism>
<dbReference type="Proteomes" id="UP000253034">
    <property type="component" value="Unassembled WGS sequence"/>
</dbReference>
<keyword evidence="3" id="KW-1185">Reference proteome</keyword>
<dbReference type="InterPro" id="IPR031329">
    <property type="entry name" value="NEUT/ALK_ceramidase_N"/>
</dbReference>
<proteinExistence type="predicted"/>
<dbReference type="OrthoDB" id="337762at2"/>
<dbReference type="Pfam" id="PF04734">
    <property type="entry name" value="Ceramidase_alk"/>
    <property type="match status" value="1"/>
</dbReference>
<dbReference type="EMBL" id="QPJT01000036">
    <property type="protein sequence ID" value="RCX09351.1"/>
    <property type="molecule type" value="Genomic_DNA"/>
</dbReference>
<reference evidence="2 3" key="1">
    <citation type="submission" date="2018-07" db="EMBL/GenBank/DDBJ databases">
        <title>Genomic Encyclopedia of Type Strains, Phase IV (KMG-IV): sequencing the most valuable type-strain genomes for metagenomic binning, comparative biology and taxonomic classification.</title>
        <authorList>
            <person name="Goeker M."/>
        </authorList>
    </citation>
    <scope>NUCLEOTIDE SEQUENCE [LARGE SCALE GENOMIC DNA]</scope>
    <source>
        <strain evidence="2 3">DSM 27016</strain>
    </source>
</reference>
<dbReference type="AlphaFoldDB" id="A0A369AJL3"/>
<name>A0A369AJL3_9FIRM</name>
<dbReference type="RefSeq" id="WP_114299903.1">
    <property type="nucleotide sequence ID" value="NZ_QPJT01000036.1"/>
</dbReference>
<evidence type="ECO:0000259" key="1">
    <source>
        <dbReference type="Pfam" id="PF04734"/>
    </source>
</evidence>